<feature type="compositionally biased region" description="Polar residues" evidence="1">
    <location>
        <begin position="41"/>
        <end position="60"/>
    </location>
</feature>
<sequence length="60" mass="6721">MSRNNASNIQKHNNKLHKAQAKAKKAAAERKEKLAAIVKKFNNQDTPKDTTPWTDSDSSN</sequence>
<feature type="compositionally biased region" description="Polar residues" evidence="1">
    <location>
        <begin position="1"/>
        <end position="10"/>
    </location>
</feature>
<dbReference type="EMBL" id="CP029187">
    <property type="protein sequence ID" value="AWI26220.1"/>
    <property type="molecule type" value="Genomic_DNA"/>
</dbReference>
<dbReference type="Proteomes" id="UP000244937">
    <property type="component" value="Chromosome"/>
</dbReference>
<evidence type="ECO:0000256" key="1">
    <source>
        <dbReference type="SAM" id="MobiDB-lite"/>
    </source>
</evidence>
<gene>
    <name evidence="2" type="ORF">HYN49_10085</name>
</gene>
<proteinExistence type="predicted"/>
<feature type="compositionally biased region" description="Basic residues" evidence="1">
    <location>
        <begin position="12"/>
        <end position="25"/>
    </location>
</feature>
<reference evidence="2 3" key="1">
    <citation type="submission" date="2018-05" db="EMBL/GenBank/DDBJ databases">
        <title>Genome sequencing of Flavobacterium sp. HYN0049.</title>
        <authorList>
            <person name="Yi H."/>
            <person name="Baek C."/>
        </authorList>
    </citation>
    <scope>NUCLEOTIDE SEQUENCE [LARGE SCALE GENOMIC DNA]</scope>
    <source>
        <strain evidence="2 3">HYN0049</strain>
    </source>
</reference>
<evidence type="ECO:0000313" key="3">
    <source>
        <dbReference type="Proteomes" id="UP000244937"/>
    </source>
</evidence>
<evidence type="ECO:0000313" key="2">
    <source>
        <dbReference type="EMBL" id="AWI26220.1"/>
    </source>
</evidence>
<dbReference type="KEGG" id="fpal:HYN49_10085"/>
<dbReference type="AlphaFoldDB" id="A0A2S1SIJ5"/>
<feature type="region of interest" description="Disordered" evidence="1">
    <location>
        <begin position="1"/>
        <end position="60"/>
    </location>
</feature>
<accession>A0A2S1SIJ5</accession>
<name>A0A2S1SIJ5_9FLAO</name>
<organism evidence="2 3">
    <name type="scientific">Flavobacterium pallidum</name>
    <dbReference type="NCBI Taxonomy" id="2172098"/>
    <lineage>
        <taxon>Bacteria</taxon>
        <taxon>Pseudomonadati</taxon>
        <taxon>Bacteroidota</taxon>
        <taxon>Flavobacteriia</taxon>
        <taxon>Flavobacteriales</taxon>
        <taxon>Flavobacteriaceae</taxon>
        <taxon>Flavobacterium</taxon>
    </lineage>
</organism>
<protein>
    <submittedName>
        <fullName evidence="2">Uncharacterized protein</fullName>
    </submittedName>
</protein>
<keyword evidence="3" id="KW-1185">Reference proteome</keyword>
<dbReference type="RefSeq" id="WP_108903998.1">
    <property type="nucleotide sequence ID" value="NZ_CP029187.1"/>
</dbReference>